<dbReference type="AlphaFoldDB" id="A0A0P1AGK3"/>
<organism evidence="1 2">
    <name type="scientific">Plasmopara halstedii</name>
    <name type="common">Downy mildew of sunflower</name>
    <dbReference type="NCBI Taxonomy" id="4781"/>
    <lineage>
        <taxon>Eukaryota</taxon>
        <taxon>Sar</taxon>
        <taxon>Stramenopiles</taxon>
        <taxon>Oomycota</taxon>
        <taxon>Peronosporomycetes</taxon>
        <taxon>Peronosporales</taxon>
        <taxon>Peronosporaceae</taxon>
        <taxon>Plasmopara</taxon>
    </lineage>
</organism>
<evidence type="ECO:0000313" key="2">
    <source>
        <dbReference type="Proteomes" id="UP000054928"/>
    </source>
</evidence>
<dbReference type="RefSeq" id="XP_024576136.1">
    <property type="nucleotide sequence ID" value="XM_024725350.1"/>
</dbReference>
<dbReference type="GeneID" id="36405058"/>
<reference evidence="2" key="1">
    <citation type="submission" date="2014-09" db="EMBL/GenBank/DDBJ databases">
        <authorList>
            <person name="Sharma Rahul"/>
            <person name="Thines Marco"/>
        </authorList>
    </citation>
    <scope>NUCLEOTIDE SEQUENCE [LARGE SCALE GENOMIC DNA]</scope>
</reference>
<accession>A0A0P1AGK3</accession>
<name>A0A0P1AGK3_PLAHL</name>
<dbReference type="EMBL" id="CCYD01000442">
    <property type="protein sequence ID" value="CEG39767.1"/>
    <property type="molecule type" value="Genomic_DNA"/>
</dbReference>
<keyword evidence="2" id="KW-1185">Reference proteome</keyword>
<sequence>MCSRTVIRVITKIANEAQYLGLISMQVSIDDTVKAVCYLLVPDHLAPGSAEMLLRLQQPIWRLGFSEDLIKLSAEHE</sequence>
<evidence type="ECO:0000313" key="1">
    <source>
        <dbReference type="EMBL" id="CEG39767.1"/>
    </source>
</evidence>
<proteinExistence type="predicted"/>
<protein>
    <submittedName>
        <fullName evidence="1">Uncharacterized protein</fullName>
    </submittedName>
</protein>
<dbReference type="Proteomes" id="UP000054928">
    <property type="component" value="Unassembled WGS sequence"/>
</dbReference>